<dbReference type="Proteomes" id="UP001589798">
    <property type="component" value="Unassembled WGS sequence"/>
</dbReference>
<reference evidence="1 2" key="1">
    <citation type="submission" date="2024-09" db="EMBL/GenBank/DDBJ databases">
        <authorList>
            <person name="Sun Q."/>
            <person name="Mori K."/>
        </authorList>
    </citation>
    <scope>NUCLEOTIDE SEQUENCE [LARGE SCALE GENOMIC DNA]</scope>
    <source>
        <strain evidence="1 2">CCM 7706</strain>
    </source>
</reference>
<sequence>MTWILVLGLALLVLAVLVFALKVPRGAREAVASALLLGIAGYVTQGSPGLAGAPKEGREAISSDPTAMVEARAKVTNSGIPPNNRWVVIADGLARNGQFADAAEVLRGAVETNPKNAEAWLAMANALVAHAENTLTPASLYAYRRAIAADPDAPGPPFFLGLAYAQEGRLGEARALWADLVARAPEKAAWRAPLAAQLQRLDAAIAAQKRESVSVQGELPLP</sequence>
<organism evidence="1 2">
    <name type="scientific">Novosphingobium soli</name>
    <dbReference type="NCBI Taxonomy" id="574956"/>
    <lineage>
        <taxon>Bacteria</taxon>
        <taxon>Pseudomonadati</taxon>
        <taxon>Pseudomonadota</taxon>
        <taxon>Alphaproteobacteria</taxon>
        <taxon>Sphingomonadales</taxon>
        <taxon>Sphingomonadaceae</taxon>
        <taxon>Novosphingobium</taxon>
    </lineage>
</organism>
<evidence type="ECO:0000313" key="2">
    <source>
        <dbReference type="Proteomes" id="UP001589798"/>
    </source>
</evidence>
<dbReference type="EMBL" id="JBHLWK010000017">
    <property type="protein sequence ID" value="MFC0205422.1"/>
    <property type="molecule type" value="Genomic_DNA"/>
</dbReference>
<name>A0ABV6CYF2_9SPHN</name>
<dbReference type="Pfam" id="PF13428">
    <property type="entry name" value="TPR_14"/>
    <property type="match status" value="1"/>
</dbReference>
<accession>A0ABV6CYF2</accession>
<proteinExistence type="predicted"/>
<dbReference type="Gene3D" id="1.25.40.10">
    <property type="entry name" value="Tetratricopeptide repeat domain"/>
    <property type="match status" value="1"/>
</dbReference>
<keyword evidence="2" id="KW-1185">Reference proteome</keyword>
<dbReference type="SUPFAM" id="SSF48452">
    <property type="entry name" value="TPR-like"/>
    <property type="match status" value="1"/>
</dbReference>
<gene>
    <name evidence="1" type="ORF">ACFFJC_14245</name>
</gene>
<dbReference type="InterPro" id="IPR011990">
    <property type="entry name" value="TPR-like_helical_dom_sf"/>
</dbReference>
<dbReference type="RefSeq" id="WP_379488155.1">
    <property type="nucleotide sequence ID" value="NZ_JBHLWK010000017.1"/>
</dbReference>
<comment type="caution">
    <text evidence="1">The sequence shown here is derived from an EMBL/GenBank/DDBJ whole genome shotgun (WGS) entry which is preliminary data.</text>
</comment>
<protein>
    <submittedName>
        <fullName evidence="1">Tetratricopeptide repeat protein</fullName>
    </submittedName>
</protein>
<evidence type="ECO:0000313" key="1">
    <source>
        <dbReference type="EMBL" id="MFC0205422.1"/>
    </source>
</evidence>